<feature type="compositionally biased region" description="Polar residues" evidence="1">
    <location>
        <begin position="565"/>
        <end position="580"/>
    </location>
</feature>
<dbReference type="AlphaFoldDB" id="A0A9P6FMW3"/>
<accession>A0A9P6FMW3</accession>
<feature type="compositionally biased region" description="Polar residues" evidence="1">
    <location>
        <begin position="275"/>
        <end position="286"/>
    </location>
</feature>
<protein>
    <submittedName>
        <fullName evidence="2">Uncharacterized protein</fullName>
    </submittedName>
</protein>
<evidence type="ECO:0000313" key="3">
    <source>
        <dbReference type="Proteomes" id="UP000780801"/>
    </source>
</evidence>
<feature type="compositionally biased region" description="Acidic residues" evidence="1">
    <location>
        <begin position="391"/>
        <end position="401"/>
    </location>
</feature>
<feature type="compositionally biased region" description="Polar residues" evidence="1">
    <location>
        <begin position="520"/>
        <end position="531"/>
    </location>
</feature>
<feature type="non-terminal residue" evidence="2">
    <location>
        <position position="580"/>
    </location>
</feature>
<evidence type="ECO:0000256" key="1">
    <source>
        <dbReference type="SAM" id="MobiDB-lite"/>
    </source>
</evidence>
<feature type="compositionally biased region" description="Low complexity" evidence="1">
    <location>
        <begin position="479"/>
        <end position="503"/>
    </location>
</feature>
<feature type="compositionally biased region" description="Acidic residues" evidence="1">
    <location>
        <begin position="287"/>
        <end position="348"/>
    </location>
</feature>
<comment type="caution">
    <text evidence="2">The sequence shown here is derived from an EMBL/GenBank/DDBJ whole genome shotgun (WGS) entry which is preliminary data.</text>
</comment>
<feature type="compositionally biased region" description="Pro residues" evidence="1">
    <location>
        <begin position="143"/>
        <end position="152"/>
    </location>
</feature>
<dbReference type="Proteomes" id="UP000780801">
    <property type="component" value="Unassembled WGS sequence"/>
</dbReference>
<feature type="compositionally biased region" description="Basic residues" evidence="1">
    <location>
        <begin position="504"/>
        <end position="519"/>
    </location>
</feature>
<evidence type="ECO:0000313" key="2">
    <source>
        <dbReference type="EMBL" id="KAF9578174.1"/>
    </source>
</evidence>
<gene>
    <name evidence="2" type="ORF">BGW38_006171</name>
</gene>
<feature type="region of interest" description="Disordered" evidence="1">
    <location>
        <begin position="139"/>
        <end position="191"/>
    </location>
</feature>
<sequence length="580" mass="63966">MATTPELPLEIWFQILDQTLNMLLPLSMSPRQYTTHIMPLLLTSHLFYEYCQPITSSHLRKHRLLQLFARWKAAHSREVHFYHHPLRTNVRYALPDRIGNPPGDEYENLYSFIKRSYLFGCESVCGTVIPVEGGLDGAGLSTAPPPPPPLPLPTGAAAATAPAAATANETHGQGTPDATAASNAGDGGGQGWKGHALQWHVANPTFAAEGTIELYRDVVEEYRRMICGSAAYREERNRELVEQTLAALDRAKQSPAQGLSGQQLQLQQLSERTRSSMTRPVPSMSNFEDEEEGDEGDDDQDLLDNEDYDEDGLEDGDDEDEEDEDEDEDSEEIEDADIEEFDLVDADEELRSKIEAKGGLRRRDSGHGQSSSEMDLDPEENEEMEANFVDDGAEEVPEEESDRMSGIQYSKTANEFRQRFGLTRKNRSPSTHGKEGKQEAEEGDQEQTIMDMALDKPYRISPGLRPLHPLDLTDKSTPGSASAASSSSSSSSSSSESSTSGSSRRVRRSTCVARRRLQRSHSSPALSSIPNTIRHKTSRRTMAANLTTSPPSSSSSSTSTSSPTRPQSNEEVLQQDTEAD</sequence>
<feature type="compositionally biased region" description="Acidic residues" evidence="1">
    <location>
        <begin position="374"/>
        <end position="385"/>
    </location>
</feature>
<organism evidence="2 3">
    <name type="scientific">Lunasporangiospora selenospora</name>
    <dbReference type="NCBI Taxonomy" id="979761"/>
    <lineage>
        <taxon>Eukaryota</taxon>
        <taxon>Fungi</taxon>
        <taxon>Fungi incertae sedis</taxon>
        <taxon>Mucoromycota</taxon>
        <taxon>Mortierellomycotina</taxon>
        <taxon>Mortierellomycetes</taxon>
        <taxon>Mortierellales</taxon>
        <taxon>Mortierellaceae</taxon>
        <taxon>Lunasporangiospora</taxon>
    </lineage>
</organism>
<feature type="region of interest" description="Disordered" evidence="1">
    <location>
        <begin position="252"/>
        <end position="580"/>
    </location>
</feature>
<dbReference type="OrthoDB" id="2436310at2759"/>
<feature type="compositionally biased region" description="Low complexity" evidence="1">
    <location>
        <begin position="153"/>
        <end position="167"/>
    </location>
</feature>
<proteinExistence type="predicted"/>
<keyword evidence="3" id="KW-1185">Reference proteome</keyword>
<feature type="compositionally biased region" description="Low complexity" evidence="1">
    <location>
        <begin position="257"/>
        <end position="270"/>
    </location>
</feature>
<reference evidence="2" key="1">
    <citation type="journal article" date="2020" name="Fungal Divers.">
        <title>Resolving the Mortierellaceae phylogeny through synthesis of multi-gene phylogenetics and phylogenomics.</title>
        <authorList>
            <person name="Vandepol N."/>
            <person name="Liber J."/>
            <person name="Desiro A."/>
            <person name="Na H."/>
            <person name="Kennedy M."/>
            <person name="Barry K."/>
            <person name="Grigoriev I.V."/>
            <person name="Miller A.N."/>
            <person name="O'Donnell K."/>
            <person name="Stajich J.E."/>
            <person name="Bonito G."/>
        </authorList>
    </citation>
    <scope>NUCLEOTIDE SEQUENCE</scope>
    <source>
        <strain evidence="2">KOD1015</strain>
    </source>
</reference>
<feature type="compositionally biased region" description="Low complexity" evidence="1">
    <location>
        <begin position="547"/>
        <end position="564"/>
    </location>
</feature>
<dbReference type="EMBL" id="JAABOA010003932">
    <property type="protein sequence ID" value="KAF9578174.1"/>
    <property type="molecule type" value="Genomic_DNA"/>
</dbReference>
<name>A0A9P6FMW3_9FUNG</name>
<feature type="compositionally biased region" description="Basic and acidic residues" evidence="1">
    <location>
        <begin position="349"/>
        <end position="366"/>
    </location>
</feature>